<feature type="region of interest" description="Disordered" evidence="5">
    <location>
        <begin position="1"/>
        <end position="32"/>
    </location>
</feature>
<dbReference type="PANTHER" id="PTHR30055">
    <property type="entry name" value="HTH-TYPE TRANSCRIPTIONAL REGULATOR RUTR"/>
    <property type="match status" value="1"/>
</dbReference>
<reference evidence="7 8" key="1">
    <citation type="submission" date="2021-01" db="EMBL/GenBank/DDBJ databases">
        <title>Sequencing the genomes of 1000 actinobacteria strains.</title>
        <authorList>
            <person name="Klenk H.-P."/>
        </authorList>
    </citation>
    <scope>NUCLEOTIDE SEQUENCE [LARGE SCALE GENOMIC DNA]</scope>
    <source>
        <strain evidence="7 8">DSM 100204</strain>
    </source>
</reference>
<dbReference type="RefSeq" id="WP_204945181.1">
    <property type="nucleotide sequence ID" value="NZ_JAFBBP010000001.1"/>
</dbReference>
<evidence type="ECO:0000256" key="4">
    <source>
        <dbReference type="PROSITE-ProRule" id="PRU00335"/>
    </source>
</evidence>
<dbReference type="InterPro" id="IPR001647">
    <property type="entry name" value="HTH_TetR"/>
</dbReference>
<dbReference type="InterPro" id="IPR050109">
    <property type="entry name" value="HTH-type_TetR-like_transc_reg"/>
</dbReference>
<sequence length="232" mass="24712">MSDASTKADDDDSTRQPIWSRPERGSRGPAPAHSRDAIVVAAIALADTEGLAAVSMRAVAGALGTGAGSLYRYLSSRDDLLDLMTDRVVGELRPYPEAEGGWLDSMLLLGRRQLALHRAHPWLIEVSHRPSGVGPESLAWFDNCIRVLEPVRAPVTAKFEAIAMMSGVVTLFARSEAASEAFSLAGADLGAYPHLVAAFSQPSAPAPRADLFERTLRGLLTGLLLAEPSDPD</sequence>
<dbReference type="PANTHER" id="PTHR30055:SF151">
    <property type="entry name" value="TRANSCRIPTIONAL REGULATORY PROTEIN"/>
    <property type="match status" value="1"/>
</dbReference>
<dbReference type="Proteomes" id="UP000764837">
    <property type="component" value="Unassembled WGS sequence"/>
</dbReference>
<gene>
    <name evidence="7" type="ORF">JOD64_005852</name>
</gene>
<name>A0ABS2M2J2_9ACTN</name>
<dbReference type="SUPFAM" id="SSF46689">
    <property type="entry name" value="Homeodomain-like"/>
    <property type="match status" value="1"/>
</dbReference>
<dbReference type="InterPro" id="IPR036271">
    <property type="entry name" value="Tet_transcr_reg_TetR-rel_C_sf"/>
</dbReference>
<evidence type="ECO:0000256" key="5">
    <source>
        <dbReference type="SAM" id="MobiDB-lite"/>
    </source>
</evidence>
<comment type="caution">
    <text evidence="7">The sequence shown here is derived from an EMBL/GenBank/DDBJ whole genome shotgun (WGS) entry which is preliminary data.</text>
</comment>
<keyword evidence="1" id="KW-0805">Transcription regulation</keyword>
<proteinExistence type="predicted"/>
<accession>A0ABS2M2J2</accession>
<dbReference type="InterPro" id="IPR004111">
    <property type="entry name" value="Repressor_TetR_C"/>
</dbReference>
<organism evidence="7 8">
    <name type="scientific">Micromonospora luteifusca</name>
    <dbReference type="NCBI Taxonomy" id="709860"/>
    <lineage>
        <taxon>Bacteria</taxon>
        <taxon>Bacillati</taxon>
        <taxon>Actinomycetota</taxon>
        <taxon>Actinomycetes</taxon>
        <taxon>Micromonosporales</taxon>
        <taxon>Micromonosporaceae</taxon>
        <taxon>Micromonospora</taxon>
    </lineage>
</organism>
<evidence type="ECO:0000256" key="2">
    <source>
        <dbReference type="ARBA" id="ARBA00023125"/>
    </source>
</evidence>
<keyword evidence="8" id="KW-1185">Reference proteome</keyword>
<dbReference type="Pfam" id="PF00440">
    <property type="entry name" value="TetR_N"/>
    <property type="match status" value="1"/>
</dbReference>
<keyword evidence="2 4" id="KW-0238">DNA-binding</keyword>
<feature type="domain" description="HTH tetR-type" evidence="6">
    <location>
        <begin position="32"/>
        <end position="92"/>
    </location>
</feature>
<evidence type="ECO:0000256" key="3">
    <source>
        <dbReference type="ARBA" id="ARBA00023163"/>
    </source>
</evidence>
<evidence type="ECO:0000313" key="7">
    <source>
        <dbReference type="EMBL" id="MBM7494630.1"/>
    </source>
</evidence>
<protein>
    <submittedName>
        <fullName evidence="7">AcrR family transcriptional regulator</fullName>
    </submittedName>
</protein>
<dbReference type="PROSITE" id="PS50977">
    <property type="entry name" value="HTH_TETR_2"/>
    <property type="match status" value="1"/>
</dbReference>
<dbReference type="SUPFAM" id="SSF48498">
    <property type="entry name" value="Tetracyclin repressor-like, C-terminal domain"/>
    <property type="match status" value="1"/>
</dbReference>
<evidence type="ECO:0000256" key="1">
    <source>
        <dbReference type="ARBA" id="ARBA00023015"/>
    </source>
</evidence>
<dbReference type="EMBL" id="JAFBBP010000001">
    <property type="protein sequence ID" value="MBM7494630.1"/>
    <property type="molecule type" value="Genomic_DNA"/>
</dbReference>
<keyword evidence="3" id="KW-0804">Transcription</keyword>
<dbReference type="InterPro" id="IPR009057">
    <property type="entry name" value="Homeodomain-like_sf"/>
</dbReference>
<evidence type="ECO:0000259" key="6">
    <source>
        <dbReference type="PROSITE" id="PS50977"/>
    </source>
</evidence>
<dbReference type="Pfam" id="PF02909">
    <property type="entry name" value="TetR_C_1"/>
    <property type="match status" value="1"/>
</dbReference>
<dbReference type="Gene3D" id="1.10.357.10">
    <property type="entry name" value="Tetracycline Repressor, domain 2"/>
    <property type="match status" value="1"/>
</dbReference>
<feature type="DNA-binding region" description="H-T-H motif" evidence="4">
    <location>
        <begin position="55"/>
        <end position="74"/>
    </location>
</feature>
<evidence type="ECO:0000313" key="8">
    <source>
        <dbReference type="Proteomes" id="UP000764837"/>
    </source>
</evidence>